<comment type="caution">
    <text evidence="6">The sequence shown here is derived from an EMBL/GenBank/DDBJ whole genome shotgun (WGS) entry which is preliminary data.</text>
</comment>
<dbReference type="InterPro" id="IPR000847">
    <property type="entry name" value="LysR_HTH_N"/>
</dbReference>
<keyword evidence="3" id="KW-0238">DNA-binding</keyword>
<dbReference type="OrthoDB" id="9813056at2"/>
<evidence type="ECO:0000256" key="4">
    <source>
        <dbReference type="ARBA" id="ARBA00023163"/>
    </source>
</evidence>
<evidence type="ECO:0000313" key="7">
    <source>
        <dbReference type="Proteomes" id="UP000309747"/>
    </source>
</evidence>
<comment type="similarity">
    <text evidence="1">Belongs to the LysR transcriptional regulatory family.</text>
</comment>
<dbReference type="Gene3D" id="3.40.190.290">
    <property type="match status" value="1"/>
</dbReference>
<sequence length="293" mass="32046">MDIKSLRLFVAIVDEGSFAAAARRMGISKSMASKMISDLEADLGTRLLTRTTRAVTPTAAGHGYCAELIEVLARLDAATEAVRAASAHPSGPLRLGVPVQYTMRVFQPHLLRFMEEYPDIQLDLVLDDSRADLSRDGFDAVIRIGRLEDSSLHARHLQDACILLVASPDYIARMGQPRRPADLRDHHCLHYTNLPGTGTWPMRQGGEVIYQKIVPTFSSNNGELLRALAVSGKGIALTPEFQVAEDLAEGRLVAVLTDHALPGVPIHIVYSSRKLVTAALAAFLDFMGRLDLR</sequence>
<dbReference type="InterPro" id="IPR005119">
    <property type="entry name" value="LysR_subst-bd"/>
</dbReference>
<evidence type="ECO:0000256" key="2">
    <source>
        <dbReference type="ARBA" id="ARBA00023015"/>
    </source>
</evidence>
<dbReference type="GO" id="GO:0003700">
    <property type="term" value="F:DNA-binding transcription factor activity"/>
    <property type="evidence" value="ECO:0007669"/>
    <property type="project" value="InterPro"/>
</dbReference>
<dbReference type="Pfam" id="PF03466">
    <property type="entry name" value="LysR_substrate"/>
    <property type="match status" value="1"/>
</dbReference>
<keyword evidence="7" id="KW-1185">Reference proteome</keyword>
<evidence type="ECO:0000256" key="3">
    <source>
        <dbReference type="ARBA" id="ARBA00023125"/>
    </source>
</evidence>
<dbReference type="FunFam" id="1.10.10.10:FF:000001">
    <property type="entry name" value="LysR family transcriptional regulator"/>
    <property type="match status" value="1"/>
</dbReference>
<dbReference type="PROSITE" id="PS50931">
    <property type="entry name" value="HTH_LYSR"/>
    <property type="match status" value="1"/>
</dbReference>
<dbReference type="PANTHER" id="PTHR30537:SF5">
    <property type="entry name" value="HTH-TYPE TRANSCRIPTIONAL ACTIVATOR TTDR-RELATED"/>
    <property type="match status" value="1"/>
</dbReference>
<evidence type="ECO:0000259" key="5">
    <source>
        <dbReference type="PROSITE" id="PS50931"/>
    </source>
</evidence>
<dbReference type="PANTHER" id="PTHR30537">
    <property type="entry name" value="HTH-TYPE TRANSCRIPTIONAL REGULATOR"/>
    <property type="match status" value="1"/>
</dbReference>
<reference evidence="6 7" key="1">
    <citation type="submission" date="2019-04" db="EMBL/GenBank/DDBJ databases">
        <authorList>
            <person name="Li J."/>
        </authorList>
    </citation>
    <scope>NUCLEOTIDE SEQUENCE [LARGE SCALE GENOMIC DNA]</scope>
    <source>
        <strain evidence="6 7">KCTC 42687</strain>
    </source>
</reference>
<dbReference type="Pfam" id="PF00126">
    <property type="entry name" value="HTH_1"/>
    <property type="match status" value="1"/>
</dbReference>
<dbReference type="Proteomes" id="UP000309747">
    <property type="component" value="Unassembled WGS sequence"/>
</dbReference>
<dbReference type="InterPro" id="IPR036390">
    <property type="entry name" value="WH_DNA-bd_sf"/>
</dbReference>
<keyword evidence="2" id="KW-0805">Transcription regulation</keyword>
<protein>
    <submittedName>
        <fullName evidence="6">LysR family transcriptional regulator</fullName>
    </submittedName>
</protein>
<feature type="domain" description="HTH lysR-type" evidence="5">
    <location>
        <begin position="1"/>
        <end position="58"/>
    </location>
</feature>
<dbReference type="InterPro" id="IPR058163">
    <property type="entry name" value="LysR-type_TF_proteobact-type"/>
</dbReference>
<dbReference type="EMBL" id="SUNI01000006">
    <property type="protein sequence ID" value="TJZ91926.1"/>
    <property type="molecule type" value="Genomic_DNA"/>
</dbReference>
<keyword evidence="4" id="KW-0804">Transcription</keyword>
<evidence type="ECO:0000256" key="1">
    <source>
        <dbReference type="ARBA" id="ARBA00009437"/>
    </source>
</evidence>
<name>A0A4U0RAN4_9RHOB</name>
<dbReference type="InterPro" id="IPR036388">
    <property type="entry name" value="WH-like_DNA-bd_sf"/>
</dbReference>
<proteinExistence type="inferred from homology"/>
<dbReference type="SUPFAM" id="SSF53850">
    <property type="entry name" value="Periplasmic binding protein-like II"/>
    <property type="match status" value="1"/>
</dbReference>
<organism evidence="6 7">
    <name type="scientific">Paracoccus gahaiensis</name>
    <dbReference type="NCBI Taxonomy" id="1706839"/>
    <lineage>
        <taxon>Bacteria</taxon>
        <taxon>Pseudomonadati</taxon>
        <taxon>Pseudomonadota</taxon>
        <taxon>Alphaproteobacteria</taxon>
        <taxon>Rhodobacterales</taxon>
        <taxon>Paracoccaceae</taxon>
        <taxon>Paracoccus</taxon>
    </lineage>
</organism>
<gene>
    <name evidence="6" type="ORF">FA743_08885</name>
</gene>
<dbReference type="AlphaFoldDB" id="A0A4U0RAN4"/>
<dbReference type="RefSeq" id="WP_136885731.1">
    <property type="nucleotide sequence ID" value="NZ_SUNI01000006.1"/>
</dbReference>
<dbReference type="SUPFAM" id="SSF46785">
    <property type="entry name" value="Winged helix' DNA-binding domain"/>
    <property type="match status" value="1"/>
</dbReference>
<dbReference type="GO" id="GO:0003677">
    <property type="term" value="F:DNA binding"/>
    <property type="evidence" value="ECO:0007669"/>
    <property type="project" value="UniProtKB-KW"/>
</dbReference>
<evidence type="ECO:0000313" key="6">
    <source>
        <dbReference type="EMBL" id="TJZ91926.1"/>
    </source>
</evidence>
<dbReference type="CDD" id="cd08422">
    <property type="entry name" value="PBP2_CrgA_like"/>
    <property type="match status" value="1"/>
</dbReference>
<dbReference type="Gene3D" id="1.10.10.10">
    <property type="entry name" value="Winged helix-like DNA-binding domain superfamily/Winged helix DNA-binding domain"/>
    <property type="match status" value="1"/>
</dbReference>
<accession>A0A4U0RAN4</accession>